<evidence type="ECO:0000313" key="7">
    <source>
        <dbReference type="Proteomes" id="UP000260991"/>
    </source>
</evidence>
<dbReference type="PROSITE" id="PS50042">
    <property type="entry name" value="CNMP_BINDING_3"/>
    <property type="match status" value="1"/>
</dbReference>
<dbReference type="Pfam" id="PF00027">
    <property type="entry name" value="cNMP_binding"/>
    <property type="match status" value="1"/>
</dbReference>
<dbReference type="InterPro" id="IPR012318">
    <property type="entry name" value="HTH_CRP"/>
</dbReference>
<feature type="domain" description="HTH crp-type" evidence="5">
    <location>
        <begin position="148"/>
        <end position="216"/>
    </location>
</feature>
<keyword evidence="2" id="KW-0238">DNA-binding</keyword>
<comment type="caution">
    <text evidence="6">The sequence shown here is derived from an EMBL/GenBank/DDBJ whole genome shotgun (WGS) entry which is preliminary data.</text>
</comment>
<dbReference type="SUPFAM" id="SSF51206">
    <property type="entry name" value="cAMP-binding domain-like"/>
    <property type="match status" value="1"/>
</dbReference>
<keyword evidence="3" id="KW-0804">Transcription</keyword>
<protein>
    <submittedName>
        <fullName evidence="6">Crp/Fnr family transcriptional regulator</fullName>
    </submittedName>
</protein>
<dbReference type="SUPFAM" id="SSF46785">
    <property type="entry name" value="Winged helix' DNA-binding domain"/>
    <property type="match status" value="1"/>
</dbReference>
<dbReference type="EMBL" id="QVER01000022">
    <property type="protein sequence ID" value="RGB86780.1"/>
    <property type="molecule type" value="Genomic_DNA"/>
</dbReference>
<evidence type="ECO:0000256" key="3">
    <source>
        <dbReference type="ARBA" id="ARBA00023163"/>
    </source>
</evidence>
<dbReference type="Gene3D" id="2.60.120.10">
    <property type="entry name" value="Jelly Rolls"/>
    <property type="match status" value="1"/>
</dbReference>
<dbReference type="AlphaFoldDB" id="A0A3E2TY88"/>
<evidence type="ECO:0000256" key="1">
    <source>
        <dbReference type="ARBA" id="ARBA00023015"/>
    </source>
</evidence>
<evidence type="ECO:0000313" key="6">
    <source>
        <dbReference type="EMBL" id="RGB86780.1"/>
    </source>
</evidence>
<gene>
    <name evidence="6" type="ORF">DWZ46_13160</name>
</gene>
<dbReference type="CDD" id="cd00038">
    <property type="entry name" value="CAP_ED"/>
    <property type="match status" value="1"/>
</dbReference>
<dbReference type="InterPro" id="IPR014710">
    <property type="entry name" value="RmlC-like_jellyroll"/>
</dbReference>
<accession>A0A3E2TY88</accession>
<dbReference type="GO" id="GO:0006355">
    <property type="term" value="P:regulation of DNA-templated transcription"/>
    <property type="evidence" value="ECO:0007669"/>
    <property type="project" value="InterPro"/>
</dbReference>
<dbReference type="Proteomes" id="UP000260991">
    <property type="component" value="Unassembled WGS sequence"/>
</dbReference>
<dbReference type="InterPro" id="IPR036390">
    <property type="entry name" value="WH_DNA-bd_sf"/>
</dbReference>
<dbReference type="GO" id="GO:0003677">
    <property type="term" value="F:DNA binding"/>
    <property type="evidence" value="ECO:0007669"/>
    <property type="project" value="UniProtKB-KW"/>
</dbReference>
<name>A0A3E2TY88_9FIRM</name>
<feature type="domain" description="Cyclic nucleotide-binding" evidence="4">
    <location>
        <begin position="8"/>
        <end position="109"/>
    </location>
</feature>
<evidence type="ECO:0000259" key="5">
    <source>
        <dbReference type="PROSITE" id="PS51063"/>
    </source>
</evidence>
<sequence length="217" mass="23939">MKTQKTPLFQGIGETALAEMFTCGGARCKTYAKGEVLLRAGCITREVGVVQAGGVNIENIDLWGNRSILSHVPAGQVFAETYAFCGEPMMVDVVAAEETEVLFLNMDVLVHTPHPDSEWQPVLVQNLLNISLHKNLALSERIFCTAPKTVRGRLLLYLSNQAAKAGSKSFRIPFDRQGLADHLNLDRSALSKELGKMRDEGILETTKNEFTLHELPE</sequence>
<dbReference type="InterPro" id="IPR000595">
    <property type="entry name" value="cNMP-bd_dom"/>
</dbReference>
<dbReference type="Pfam" id="PF13545">
    <property type="entry name" value="HTH_Crp_2"/>
    <property type="match status" value="1"/>
</dbReference>
<dbReference type="InterPro" id="IPR018490">
    <property type="entry name" value="cNMP-bd_dom_sf"/>
</dbReference>
<reference evidence="6 7" key="1">
    <citation type="submission" date="2018-08" db="EMBL/GenBank/DDBJ databases">
        <title>A genome reference for cultivated species of the human gut microbiota.</title>
        <authorList>
            <person name="Zou Y."/>
            <person name="Xue W."/>
            <person name="Luo G."/>
        </authorList>
    </citation>
    <scope>NUCLEOTIDE SEQUENCE [LARGE SCALE GENOMIC DNA]</scope>
    <source>
        <strain evidence="6 7">AF32-8AC</strain>
    </source>
</reference>
<dbReference type="RefSeq" id="WP_158403823.1">
    <property type="nucleotide sequence ID" value="NZ_CP065376.1"/>
</dbReference>
<evidence type="ECO:0000259" key="4">
    <source>
        <dbReference type="PROSITE" id="PS50042"/>
    </source>
</evidence>
<dbReference type="PROSITE" id="PS51063">
    <property type="entry name" value="HTH_CRP_2"/>
    <property type="match status" value="1"/>
</dbReference>
<keyword evidence="1" id="KW-0805">Transcription regulation</keyword>
<evidence type="ECO:0000256" key="2">
    <source>
        <dbReference type="ARBA" id="ARBA00023125"/>
    </source>
</evidence>
<proteinExistence type="predicted"/>
<organism evidence="6 7">
    <name type="scientific">Faecalibacterium prausnitzii</name>
    <dbReference type="NCBI Taxonomy" id="853"/>
    <lineage>
        <taxon>Bacteria</taxon>
        <taxon>Bacillati</taxon>
        <taxon>Bacillota</taxon>
        <taxon>Clostridia</taxon>
        <taxon>Eubacteriales</taxon>
        <taxon>Oscillospiraceae</taxon>
        <taxon>Faecalibacterium</taxon>
    </lineage>
</organism>